<dbReference type="InterPro" id="IPR009057">
    <property type="entry name" value="Homeodomain-like_sf"/>
</dbReference>
<keyword evidence="1" id="KW-0805">Transcription regulation</keyword>
<dbReference type="Pfam" id="PF12833">
    <property type="entry name" value="HTH_18"/>
    <property type="match status" value="1"/>
</dbReference>
<evidence type="ECO:0000256" key="4">
    <source>
        <dbReference type="SAM" id="MobiDB-lite"/>
    </source>
</evidence>
<feature type="region of interest" description="Disordered" evidence="4">
    <location>
        <begin position="1"/>
        <end position="32"/>
    </location>
</feature>
<evidence type="ECO:0000259" key="5">
    <source>
        <dbReference type="PROSITE" id="PS01124"/>
    </source>
</evidence>
<dbReference type="InterPro" id="IPR050204">
    <property type="entry name" value="AraC_XylS_family_regulators"/>
</dbReference>
<dbReference type="PANTHER" id="PTHR46796:SF6">
    <property type="entry name" value="ARAC SUBFAMILY"/>
    <property type="match status" value="1"/>
</dbReference>
<dbReference type="AlphaFoldDB" id="A0A2W5QMP2"/>
<dbReference type="Gene3D" id="1.10.10.60">
    <property type="entry name" value="Homeodomain-like"/>
    <property type="match status" value="2"/>
</dbReference>
<evidence type="ECO:0000256" key="2">
    <source>
        <dbReference type="ARBA" id="ARBA00023125"/>
    </source>
</evidence>
<evidence type="ECO:0000313" key="6">
    <source>
        <dbReference type="EMBL" id="PZQ55933.1"/>
    </source>
</evidence>
<organism evidence="6 7">
    <name type="scientific">Novosphingobium pentaromativorans</name>
    <dbReference type="NCBI Taxonomy" id="205844"/>
    <lineage>
        <taxon>Bacteria</taxon>
        <taxon>Pseudomonadati</taxon>
        <taxon>Pseudomonadota</taxon>
        <taxon>Alphaproteobacteria</taxon>
        <taxon>Sphingomonadales</taxon>
        <taxon>Sphingomonadaceae</taxon>
        <taxon>Novosphingobium</taxon>
    </lineage>
</organism>
<dbReference type="GO" id="GO:0003700">
    <property type="term" value="F:DNA-binding transcription factor activity"/>
    <property type="evidence" value="ECO:0007669"/>
    <property type="project" value="InterPro"/>
</dbReference>
<accession>A0A2W5QMP2</accession>
<gene>
    <name evidence="6" type="ORF">DI555_07775</name>
</gene>
<dbReference type="PROSITE" id="PS01124">
    <property type="entry name" value="HTH_ARAC_FAMILY_2"/>
    <property type="match status" value="1"/>
</dbReference>
<evidence type="ECO:0000256" key="1">
    <source>
        <dbReference type="ARBA" id="ARBA00023015"/>
    </source>
</evidence>
<sequence length="180" mass="19797">MLHDALSTTASTTTINTGQDSEHTYTPPLPISSSARGHAAMCRQVAANDLLVPGSPLPAEENDTSAKGGLAGWQLRKVIRHVEDNLGHSLPCYDLAAVARLSTGHFCRAFKTSMGEPPHAYVIRQRIRRAQTLMLHTEDTLSEIACMCGLTDQAHLTRLFRRIVGSTPKVWRTRWRAQLG</sequence>
<dbReference type="PROSITE" id="PS00041">
    <property type="entry name" value="HTH_ARAC_FAMILY_1"/>
    <property type="match status" value="1"/>
</dbReference>
<dbReference type="Proteomes" id="UP000249082">
    <property type="component" value="Unassembled WGS sequence"/>
</dbReference>
<reference evidence="6 7" key="1">
    <citation type="submission" date="2017-08" db="EMBL/GenBank/DDBJ databases">
        <title>Infants hospitalized years apart are colonized by the same room-sourced microbial strains.</title>
        <authorList>
            <person name="Brooks B."/>
            <person name="Olm M.R."/>
            <person name="Firek B.A."/>
            <person name="Baker R."/>
            <person name="Thomas B.C."/>
            <person name="Morowitz M.J."/>
            <person name="Banfield J.F."/>
        </authorList>
    </citation>
    <scope>NUCLEOTIDE SEQUENCE [LARGE SCALE GENOMIC DNA]</scope>
    <source>
        <strain evidence="6">S2_005_002_R2_33</strain>
    </source>
</reference>
<name>A0A2W5QMP2_9SPHN</name>
<dbReference type="SMART" id="SM00342">
    <property type="entry name" value="HTH_ARAC"/>
    <property type="match status" value="1"/>
</dbReference>
<evidence type="ECO:0000313" key="7">
    <source>
        <dbReference type="Proteomes" id="UP000249082"/>
    </source>
</evidence>
<dbReference type="EMBL" id="QFPX01000005">
    <property type="protein sequence ID" value="PZQ55933.1"/>
    <property type="molecule type" value="Genomic_DNA"/>
</dbReference>
<comment type="caution">
    <text evidence="6">The sequence shown here is derived from an EMBL/GenBank/DDBJ whole genome shotgun (WGS) entry which is preliminary data.</text>
</comment>
<keyword evidence="2" id="KW-0238">DNA-binding</keyword>
<feature type="compositionally biased region" description="Low complexity" evidence="4">
    <location>
        <begin position="8"/>
        <end position="17"/>
    </location>
</feature>
<feature type="domain" description="HTH araC/xylS-type" evidence="5">
    <location>
        <begin position="76"/>
        <end position="174"/>
    </location>
</feature>
<dbReference type="PANTHER" id="PTHR46796">
    <property type="entry name" value="HTH-TYPE TRANSCRIPTIONAL ACTIVATOR RHAS-RELATED"/>
    <property type="match status" value="1"/>
</dbReference>
<protein>
    <submittedName>
        <fullName evidence="6">AraC family transcriptional regulator</fullName>
    </submittedName>
</protein>
<dbReference type="SUPFAM" id="SSF46689">
    <property type="entry name" value="Homeodomain-like"/>
    <property type="match status" value="2"/>
</dbReference>
<dbReference type="InterPro" id="IPR018062">
    <property type="entry name" value="HTH_AraC-typ_CS"/>
</dbReference>
<dbReference type="InterPro" id="IPR018060">
    <property type="entry name" value="HTH_AraC"/>
</dbReference>
<dbReference type="GO" id="GO:0043565">
    <property type="term" value="F:sequence-specific DNA binding"/>
    <property type="evidence" value="ECO:0007669"/>
    <property type="project" value="InterPro"/>
</dbReference>
<keyword evidence="3" id="KW-0804">Transcription</keyword>
<evidence type="ECO:0000256" key="3">
    <source>
        <dbReference type="ARBA" id="ARBA00023163"/>
    </source>
</evidence>
<proteinExistence type="predicted"/>